<sequence length="293" mass="33692">MKTAPRKTTNGRIRIRDLPRKFLPYLHPSLRTIVLRTRRRYTVNRTLTTRIKNRYFNYTPKPRVFPWYCETCTLSSRFFSSIIYHECRKKNASLHVQDFTNEQRIAQLGHRSKARDALAVMERIPNPQHVELTNLTYKKPSTRKQAVLKVPSLADLCTAKLAFPEPNDGFPMKEVFTAETTTFKDNDCGEHVPTGYLCCACNFLFENFSRYDEHVAFSSCTALPEPMQIDMKDALEIGDVEHRRLRHRPVRRVVSHLKCTSCGAGGFESPASLYDHVIKCAVASFQSKKLASA</sequence>
<dbReference type="EMBL" id="CAJGYM010000040">
    <property type="protein sequence ID" value="CAD6194005.1"/>
    <property type="molecule type" value="Genomic_DNA"/>
</dbReference>
<dbReference type="Proteomes" id="UP000835052">
    <property type="component" value="Unassembled WGS sequence"/>
</dbReference>
<accession>A0A8S1HFG9</accession>
<reference evidence="1" key="1">
    <citation type="submission" date="2020-10" db="EMBL/GenBank/DDBJ databases">
        <authorList>
            <person name="Kikuchi T."/>
        </authorList>
    </citation>
    <scope>NUCLEOTIDE SEQUENCE</scope>
    <source>
        <strain evidence="1">NKZ352</strain>
    </source>
</reference>
<dbReference type="AlphaFoldDB" id="A0A8S1HFG9"/>
<dbReference type="OrthoDB" id="5786942at2759"/>
<keyword evidence="2" id="KW-1185">Reference proteome</keyword>
<evidence type="ECO:0000313" key="1">
    <source>
        <dbReference type="EMBL" id="CAD6194005.1"/>
    </source>
</evidence>
<comment type="caution">
    <text evidence="1">The sequence shown here is derived from an EMBL/GenBank/DDBJ whole genome shotgun (WGS) entry which is preliminary data.</text>
</comment>
<proteinExistence type="predicted"/>
<name>A0A8S1HFG9_9PELO</name>
<gene>
    <name evidence="1" type="ORF">CAUJ_LOCUS9924</name>
</gene>
<organism evidence="1 2">
    <name type="scientific">Caenorhabditis auriculariae</name>
    <dbReference type="NCBI Taxonomy" id="2777116"/>
    <lineage>
        <taxon>Eukaryota</taxon>
        <taxon>Metazoa</taxon>
        <taxon>Ecdysozoa</taxon>
        <taxon>Nematoda</taxon>
        <taxon>Chromadorea</taxon>
        <taxon>Rhabditida</taxon>
        <taxon>Rhabditina</taxon>
        <taxon>Rhabditomorpha</taxon>
        <taxon>Rhabditoidea</taxon>
        <taxon>Rhabditidae</taxon>
        <taxon>Peloderinae</taxon>
        <taxon>Caenorhabditis</taxon>
    </lineage>
</organism>
<evidence type="ECO:0000313" key="2">
    <source>
        <dbReference type="Proteomes" id="UP000835052"/>
    </source>
</evidence>
<protein>
    <submittedName>
        <fullName evidence="1">Uncharacterized protein</fullName>
    </submittedName>
</protein>